<gene>
    <name evidence="2" type="ORF">KLLA0_E12937g</name>
</gene>
<proteinExistence type="predicted"/>
<keyword evidence="1" id="KW-1133">Transmembrane helix</keyword>
<dbReference type="GeneID" id="2894574"/>
<evidence type="ECO:0000313" key="3">
    <source>
        <dbReference type="Proteomes" id="UP000000598"/>
    </source>
</evidence>
<dbReference type="HOGENOM" id="CLU_1326556_0_0_1"/>
<accession>Q6CNF6</accession>
<sequence>MRTRVEESWLTSFFFLLDLPIEKEPAIRVQQGHLMARLWGSSFFLLRKHSRNTILIGRLILFIPLKFVMGLSLSWISMWHLLIFVCISKAPLETIENHLRDLTSEKMCRHKVTQKCELTYLKKISEVKNNTSLMLGFLWQIGFLIRKRIRERASSEELAFANSSICTRDSQATFLLIFNNDLGSSGQVCPMHKRFLFFLRLLVLSHK</sequence>
<organism evidence="2 3">
    <name type="scientific">Kluyveromyces lactis (strain ATCC 8585 / CBS 2359 / DSM 70799 / NBRC 1267 / NRRL Y-1140 / WM37)</name>
    <name type="common">Yeast</name>
    <name type="synonym">Candida sphaerica</name>
    <dbReference type="NCBI Taxonomy" id="284590"/>
    <lineage>
        <taxon>Eukaryota</taxon>
        <taxon>Fungi</taxon>
        <taxon>Dikarya</taxon>
        <taxon>Ascomycota</taxon>
        <taxon>Saccharomycotina</taxon>
        <taxon>Saccharomycetes</taxon>
        <taxon>Saccharomycetales</taxon>
        <taxon>Saccharomycetaceae</taxon>
        <taxon>Kluyveromyces</taxon>
    </lineage>
</organism>
<keyword evidence="1" id="KW-0472">Membrane</keyword>
<reference evidence="2 3" key="1">
    <citation type="journal article" date="2004" name="Nature">
        <title>Genome evolution in yeasts.</title>
        <authorList>
            <consortium name="Genolevures"/>
            <person name="Dujon B."/>
            <person name="Sherman D."/>
            <person name="Fischer G."/>
            <person name="Durrens P."/>
            <person name="Casaregola S."/>
            <person name="Lafontaine I."/>
            <person name="de Montigny J."/>
            <person name="Marck C."/>
            <person name="Neuveglise C."/>
            <person name="Talla E."/>
            <person name="Goffard N."/>
            <person name="Frangeul L."/>
            <person name="Aigle M."/>
            <person name="Anthouard V."/>
            <person name="Babour A."/>
            <person name="Barbe V."/>
            <person name="Barnay S."/>
            <person name="Blanchin S."/>
            <person name="Beckerich J.M."/>
            <person name="Beyne E."/>
            <person name="Bleykasten C."/>
            <person name="Boisrame A."/>
            <person name="Boyer J."/>
            <person name="Cattolico L."/>
            <person name="Confanioleri F."/>
            <person name="de Daruvar A."/>
            <person name="Despons L."/>
            <person name="Fabre E."/>
            <person name="Fairhead C."/>
            <person name="Ferry-Dumazet H."/>
            <person name="Groppi A."/>
            <person name="Hantraye F."/>
            <person name="Hennequin C."/>
            <person name="Jauniaux N."/>
            <person name="Joyet P."/>
            <person name="Kachouri R."/>
            <person name="Kerrest A."/>
            <person name="Koszul R."/>
            <person name="Lemaire M."/>
            <person name="Lesur I."/>
            <person name="Ma L."/>
            <person name="Muller H."/>
            <person name="Nicaud J.M."/>
            <person name="Nikolski M."/>
            <person name="Oztas S."/>
            <person name="Ozier-Kalogeropoulos O."/>
            <person name="Pellenz S."/>
            <person name="Potier S."/>
            <person name="Richard G.F."/>
            <person name="Straub M.L."/>
            <person name="Suleau A."/>
            <person name="Swennene D."/>
            <person name="Tekaia F."/>
            <person name="Wesolowski-Louvel M."/>
            <person name="Westhof E."/>
            <person name="Wirth B."/>
            <person name="Zeniou-Meyer M."/>
            <person name="Zivanovic I."/>
            <person name="Bolotin-Fukuhara M."/>
            <person name="Thierry A."/>
            <person name="Bouchier C."/>
            <person name="Caudron B."/>
            <person name="Scarpelli C."/>
            <person name="Gaillardin C."/>
            <person name="Weissenbach J."/>
            <person name="Wincker P."/>
            <person name="Souciet J.L."/>
        </authorList>
    </citation>
    <scope>NUCLEOTIDE SEQUENCE [LARGE SCALE GENOMIC DNA]</scope>
    <source>
        <strain evidence="3">ATCC 8585 / CBS 2359 / DSM 70799 / NBRC 1267 / NRRL Y-1140 / WM37</strain>
    </source>
</reference>
<dbReference type="AlphaFoldDB" id="Q6CNF6"/>
<dbReference type="RefSeq" id="XP_454533.1">
    <property type="nucleotide sequence ID" value="XM_454533.1"/>
</dbReference>
<name>Q6CNF6_KLULA</name>
<dbReference type="InParanoid" id="Q6CNF6"/>
<dbReference type="KEGG" id="kla:KLLA0_E12937g"/>
<dbReference type="Proteomes" id="UP000000598">
    <property type="component" value="Chromosome E"/>
</dbReference>
<dbReference type="EMBL" id="CR382125">
    <property type="protein sequence ID" value="CAG99620.1"/>
    <property type="molecule type" value="Genomic_DNA"/>
</dbReference>
<feature type="transmembrane region" description="Helical" evidence="1">
    <location>
        <begin position="55"/>
        <end position="76"/>
    </location>
</feature>
<keyword evidence="3" id="KW-1185">Reference proteome</keyword>
<protein>
    <submittedName>
        <fullName evidence="2">KLLA0E12937p</fullName>
    </submittedName>
</protein>
<evidence type="ECO:0000256" key="1">
    <source>
        <dbReference type="SAM" id="Phobius"/>
    </source>
</evidence>
<evidence type="ECO:0000313" key="2">
    <source>
        <dbReference type="EMBL" id="CAG99620.1"/>
    </source>
</evidence>
<keyword evidence="1" id="KW-0812">Transmembrane</keyword>
<dbReference type="PaxDb" id="284590-Q6CNF6"/>